<proteinExistence type="predicted"/>
<keyword evidence="3" id="KW-1185">Reference proteome</keyword>
<sequence>MYLVITLALSLLFGGGAGALTALLIVKNSDNAQRPAQFPQQGFAPQPPQQQYPPQQGYGQPPQGPRTPQ</sequence>
<comment type="caution">
    <text evidence="2">The sequence shown here is derived from an EMBL/GenBank/DDBJ whole genome shotgun (WGS) entry which is preliminary data.</text>
</comment>
<feature type="compositionally biased region" description="Low complexity" evidence="1">
    <location>
        <begin position="52"/>
        <end position="61"/>
    </location>
</feature>
<dbReference type="STRING" id="994479.GCA_000194155_08004"/>
<feature type="compositionally biased region" description="Low complexity" evidence="1">
    <location>
        <begin position="34"/>
        <end position="44"/>
    </location>
</feature>
<evidence type="ECO:0000313" key="2">
    <source>
        <dbReference type="EMBL" id="PKW12850.1"/>
    </source>
</evidence>
<name>A0A2N3XQI5_SACSN</name>
<gene>
    <name evidence="2" type="ORF">A8926_0341</name>
</gene>
<dbReference type="AlphaFoldDB" id="A0A2N3XQI5"/>
<organism evidence="2 3">
    <name type="scientific">Saccharopolyspora spinosa</name>
    <dbReference type="NCBI Taxonomy" id="60894"/>
    <lineage>
        <taxon>Bacteria</taxon>
        <taxon>Bacillati</taxon>
        <taxon>Actinomycetota</taxon>
        <taxon>Actinomycetes</taxon>
        <taxon>Pseudonocardiales</taxon>
        <taxon>Pseudonocardiaceae</taxon>
        <taxon>Saccharopolyspora</taxon>
    </lineage>
</organism>
<protein>
    <submittedName>
        <fullName evidence="2">Uncharacterized protein</fullName>
    </submittedName>
</protein>
<feature type="region of interest" description="Disordered" evidence="1">
    <location>
        <begin position="34"/>
        <end position="69"/>
    </location>
</feature>
<dbReference type="Proteomes" id="UP000233786">
    <property type="component" value="Unassembled WGS sequence"/>
</dbReference>
<dbReference type="EMBL" id="PJNB01000001">
    <property type="protein sequence ID" value="PKW12850.1"/>
    <property type="molecule type" value="Genomic_DNA"/>
</dbReference>
<accession>A0A2N3XQI5</accession>
<reference evidence="2" key="1">
    <citation type="submission" date="2017-12" db="EMBL/GenBank/DDBJ databases">
        <title>Sequencing the genomes of 1000 Actinobacteria strains.</title>
        <authorList>
            <person name="Klenk H.-P."/>
        </authorList>
    </citation>
    <scope>NUCLEOTIDE SEQUENCE [LARGE SCALE GENOMIC DNA]</scope>
    <source>
        <strain evidence="2">DSM 44228</strain>
    </source>
</reference>
<evidence type="ECO:0000313" key="3">
    <source>
        <dbReference type="Proteomes" id="UP000233786"/>
    </source>
</evidence>
<evidence type="ECO:0000256" key="1">
    <source>
        <dbReference type="SAM" id="MobiDB-lite"/>
    </source>
</evidence>